<dbReference type="EMBL" id="BGPR01000659">
    <property type="protein sequence ID" value="GBM30406.1"/>
    <property type="molecule type" value="Genomic_DNA"/>
</dbReference>
<gene>
    <name evidence="1" type="ORF">AVEN_220999_1</name>
</gene>
<sequence>MIHWVSKHCVLRGILQRRVIHDKIHTFPKFKSPASVLARWQACSSTVQDGGNAGEVCWNMRSVLRLRAFSVHSYANTENLHLVICSMYQKLGDDVSCHVSPAFVPRIFVHKQSFESYEYFRLTLYYKVSFVD</sequence>
<evidence type="ECO:0000313" key="2">
    <source>
        <dbReference type="Proteomes" id="UP000499080"/>
    </source>
</evidence>
<keyword evidence="2" id="KW-1185">Reference proteome</keyword>
<reference evidence="1 2" key="1">
    <citation type="journal article" date="2019" name="Sci. Rep.">
        <title>Orb-weaving spider Araneus ventricosus genome elucidates the spidroin gene catalogue.</title>
        <authorList>
            <person name="Kono N."/>
            <person name="Nakamura H."/>
            <person name="Ohtoshi R."/>
            <person name="Moran D.A.P."/>
            <person name="Shinohara A."/>
            <person name="Yoshida Y."/>
            <person name="Fujiwara M."/>
            <person name="Mori M."/>
            <person name="Tomita M."/>
            <person name="Arakawa K."/>
        </authorList>
    </citation>
    <scope>NUCLEOTIDE SEQUENCE [LARGE SCALE GENOMIC DNA]</scope>
</reference>
<evidence type="ECO:0000313" key="1">
    <source>
        <dbReference type="EMBL" id="GBM30406.1"/>
    </source>
</evidence>
<proteinExistence type="predicted"/>
<organism evidence="1 2">
    <name type="scientific">Araneus ventricosus</name>
    <name type="common">Orbweaver spider</name>
    <name type="synonym">Epeira ventricosa</name>
    <dbReference type="NCBI Taxonomy" id="182803"/>
    <lineage>
        <taxon>Eukaryota</taxon>
        <taxon>Metazoa</taxon>
        <taxon>Ecdysozoa</taxon>
        <taxon>Arthropoda</taxon>
        <taxon>Chelicerata</taxon>
        <taxon>Arachnida</taxon>
        <taxon>Araneae</taxon>
        <taxon>Araneomorphae</taxon>
        <taxon>Entelegynae</taxon>
        <taxon>Araneoidea</taxon>
        <taxon>Araneidae</taxon>
        <taxon>Araneus</taxon>
    </lineage>
</organism>
<name>A0A4Y2EQW8_ARAVE</name>
<accession>A0A4Y2EQW8</accession>
<comment type="caution">
    <text evidence="1">The sequence shown here is derived from an EMBL/GenBank/DDBJ whole genome shotgun (WGS) entry which is preliminary data.</text>
</comment>
<dbReference type="Proteomes" id="UP000499080">
    <property type="component" value="Unassembled WGS sequence"/>
</dbReference>
<protein>
    <submittedName>
        <fullName evidence="1">Uncharacterized protein</fullName>
    </submittedName>
</protein>
<dbReference type="AlphaFoldDB" id="A0A4Y2EQW8"/>